<accession>A0A9P0NZ82</accession>
<organism evidence="1 2">
    <name type="scientific">Acanthoscelides obtectus</name>
    <name type="common">Bean weevil</name>
    <name type="synonym">Bruchus obtectus</name>
    <dbReference type="NCBI Taxonomy" id="200917"/>
    <lineage>
        <taxon>Eukaryota</taxon>
        <taxon>Metazoa</taxon>
        <taxon>Ecdysozoa</taxon>
        <taxon>Arthropoda</taxon>
        <taxon>Hexapoda</taxon>
        <taxon>Insecta</taxon>
        <taxon>Pterygota</taxon>
        <taxon>Neoptera</taxon>
        <taxon>Endopterygota</taxon>
        <taxon>Coleoptera</taxon>
        <taxon>Polyphaga</taxon>
        <taxon>Cucujiformia</taxon>
        <taxon>Chrysomeloidea</taxon>
        <taxon>Chrysomelidae</taxon>
        <taxon>Bruchinae</taxon>
        <taxon>Bruchini</taxon>
        <taxon>Acanthoscelides</taxon>
    </lineage>
</organism>
<dbReference type="OrthoDB" id="10048767at2759"/>
<proteinExistence type="predicted"/>
<dbReference type="AlphaFoldDB" id="A0A9P0NZ82"/>
<protein>
    <submittedName>
        <fullName evidence="1">Uncharacterized protein</fullName>
    </submittedName>
</protein>
<evidence type="ECO:0000313" key="1">
    <source>
        <dbReference type="EMBL" id="CAH1963059.1"/>
    </source>
</evidence>
<keyword evidence="2" id="KW-1185">Reference proteome</keyword>
<reference evidence="1" key="1">
    <citation type="submission" date="2022-03" db="EMBL/GenBank/DDBJ databases">
        <authorList>
            <person name="Sayadi A."/>
        </authorList>
    </citation>
    <scope>NUCLEOTIDE SEQUENCE</scope>
</reference>
<name>A0A9P0NZ82_ACAOB</name>
<sequence>MWQLDHHIDTIIEPVIVNFNEESYSDSLLLSDVSGSDDE</sequence>
<dbReference type="Proteomes" id="UP001152888">
    <property type="component" value="Unassembled WGS sequence"/>
</dbReference>
<comment type="caution">
    <text evidence="1">The sequence shown here is derived from an EMBL/GenBank/DDBJ whole genome shotgun (WGS) entry which is preliminary data.</text>
</comment>
<gene>
    <name evidence="1" type="ORF">ACAOBT_LOCUS4984</name>
</gene>
<evidence type="ECO:0000313" key="2">
    <source>
        <dbReference type="Proteomes" id="UP001152888"/>
    </source>
</evidence>
<dbReference type="EMBL" id="CAKOFQ010006705">
    <property type="protein sequence ID" value="CAH1963059.1"/>
    <property type="molecule type" value="Genomic_DNA"/>
</dbReference>